<dbReference type="PANTHER" id="PTHR15670">
    <property type="entry name" value="RHO GTPASE ACTIVATING PROTEIN 11A"/>
    <property type="match status" value="1"/>
</dbReference>
<dbReference type="EMBL" id="JAPWTJ010000044">
    <property type="protein sequence ID" value="KAJ8984189.1"/>
    <property type="molecule type" value="Genomic_DNA"/>
</dbReference>
<evidence type="ECO:0000313" key="4">
    <source>
        <dbReference type="Proteomes" id="UP001162164"/>
    </source>
</evidence>
<keyword evidence="4" id="KW-1185">Reference proteome</keyword>
<dbReference type="Proteomes" id="UP001162164">
    <property type="component" value="Unassembled WGS sequence"/>
</dbReference>
<name>A0ABQ9K2V8_9CUCU</name>
<dbReference type="InterPro" id="IPR042869">
    <property type="entry name" value="ARHGAP11A/B"/>
</dbReference>
<evidence type="ECO:0000313" key="3">
    <source>
        <dbReference type="EMBL" id="KAJ8984189.1"/>
    </source>
</evidence>
<organism evidence="3 4">
    <name type="scientific">Molorchus minor</name>
    <dbReference type="NCBI Taxonomy" id="1323400"/>
    <lineage>
        <taxon>Eukaryota</taxon>
        <taxon>Metazoa</taxon>
        <taxon>Ecdysozoa</taxon>
        <taxon>Arthropoda</taxon>
        <taxon>Hexapoda</taxon>
        <taxon>Insecta</taxon>
        <taxon>Pterygota</taxon>
        <taxon>Neoptera</taxon>
        <taxon>Endopterygota</taxon>
        <taxon>Coleoptera</taxon>
        <taxon>Polyphaga</taxon>
        <taxon>Cucujiformia</taxon>
        <taxon>Chrysomeloidea</taxon>
        <taxon>Cerambycidae</taxon>
        <taxon>Lamiinae</taxon>
        <taxon>Monochamini</taxon>
        <taxon>Molorchus</taxon>
    </lineage>
</organism>
<dbReference type="PANTHER" id="PTHR15670:SF4">
    <property type="entry name" value="RHO GTPASE-ACTIVATING PROTEIN 11A"/>
    <property type="match status" value="1"/>
</dbReference>
<reference evidence="3" key="1">
    <citation type="journal article" date="2023" name="Insect Mol. Biol.">
        <title>Genome sequencing provides insights into the evolution of gene families encoding plant cell wall-degrading enzymes in longhorned beetles.</title>
        <authorList>
            <person name="Shin N.R."/>
            <person name="Okamura Y."/>
            <person name="Kirsch R."/>
            <person name="Pauchet Y."/>
        </authorList>
    </citation>
    <scope>NUCLEOTIDE SEQUENCE</scope>
    <source>
        <strain evidence="3">MMC_N1</strain>
    </source>
</reference>
<proteinExistence type="predicted"/>
<dbReference type="InterPro" id="IPR008936">
    <property type="entry name" value="Rho_GTPase_activation_prot"/>
</dbReference>
<dbReference type="Gene3D" id="1.10.555.10">
    <property type="entry name" value="Rho GTPase activation protein"/>
    <property type="match status" value="1"/>
</dbReference>
<sequence length="722" mass="83020">MFINDVYKKDEIRNIAIRHLRKYGIKYRDKNSRQFVQATKTKKFFKVPLQSLANETVTLKNGQQLVIRSDSMKYVLLSIAKRKRRVSFARRMLLDRGCLGDDHHVIDVAVVLKYFLRQLPEPLIPYSFHEIFLRCSLIEKKVESTLLACLLLPPEHLNVLSFLMQFLNEVASQSVYNKMDTYNLAILVGPNIFPISEKVAPKNKLMVTKICDIIKLLIEHSRSIGVIPDYIIEQIHSNTEVVVGDRTKRRRSGSLTRIFNGLKKIIGNRPGEETVNTVTPDLLLTPSISSSKKQEEKGKLQKKHRLKSEENITKRNNKTSLERRWSAITSATSFKRKKRFSSNEFPYINSDKISLHTKDIANVTPDYVKVSKHEYEDIKNRVSAIEKRLSLELENVQSTACNNPDMNINNIIENIQSAYEQTLVHSEPLSSGTDHIARRLSRELRIRNSEEKIIRSPSARKIGNMRRKSRELERPNNKLTKNTSLRVIEMKQTNTQMVRTPSVTKSDSRLNEKYFVNNSVGRPLRQSSSFNDRCQSTRIYCNTTTRLSFDSFHPSPIVGGLETTCDDEITLSPALNKALSDDRIYVNTLSKENLNAGVKQKISFNGKIPRVKITQDKGILKQNMSPLKRTTNLKHRGRNNEKLYNEMKRLCKSNKENNFLMEDNVNRPTHVADSYTPKAVPNIKRPFVVKSPKRLCSTPQNFHRNTPMKVLSASNCYSPGVY</sequence>
<feature type="domain" description="Rho-GAP" evidence="2">
    <location>
        <begin position="47"/>
        <end position="225"/>
    </location>
</feature>
<dbReference type="Pfam" id="PF00620">
    <property type="entry name" value="RhoGAP"/>
    <property type="match status" value="1"/>
</dbReference>
<evidence type="ECO:0000259" key="2">
    <source>
        <dbReference type="PROSITE" id="PS50238"/>
    </source>
</evidence>
<evidence type="ECO:0000256" key="1">
    <source>
        <dbReference type="SAM" id="MobiDB-lite"/>
    </source>
</evidence>
<comment type="caution">
    <text evidence="3">The sequence shown here is derived from an EMBL/GenBank/DDBJ whole genome shotgun (WGS) entry which is preliminary data.</text>
</comment>
<dbReference type="SMART" id="SM00324">
    <property type="entry name" value="RhoGAP"/>
    <property type="match status" value="1"/>
</dbReference>
<dbReference type="InterPro" id="IPR000198">
    <property type="entry name" value="RhoGAP_dom"/>
</dbReference>
<protein>
    <recommendedName>
        <fullName evidence="2">Rho-GAP domain-containing protein</fullName>
    </recommendedName>
</protein>
<accession>A0ABQ9K2V8</accession>
<dbReference type="PROSITE" id="PS50238">
    <property type="entry name" value="RHOGAP"/>
    <property type="match status" value="1"/>
</dbReference>
<gene>
    <name evidence="3" type="ORF">NQ317_011098</name>
</gene>
<feature type="region of interest" description="Disordered" evidence="1">
    <location>
        <begin position="286"/>
        <end position="307"/>
    </location>
</feature>
<dbReference type="SUPFAM" id="SSF48350">
    <property type="entry name" value="GTPase activation domain, GAP"/>
    <property type="match status" value="1"/>
</dbReference>